<reference evidence="1 2" key="1">
    <citation type="journal article" date="2020" name="Cell">
        <title>Large-Scale Comparative Analyses of Tick Genomes Elucidate Their Genetic Diversity and Vector Capacities.</title>
        <authorList>
            <consortium name="Tick Genome and Microbiome Consortium (TIGMIC)"/>
            <person name="Jia N."/>
            <person name="Wang J."/>
            <person name="Shi W."/>
            <person name="Du L."/>
            <person name="Sun Y."/>
            <person name="Zhan W."/>
            <person name="Jiang J.F."/>
            <person name="Wang Q."/>
            <person name="Zhang B."/>
            <person name="Ji P."/>
            <person name="Bell-Sakyi L."/>
            <person name="Cui X.M."/>
            <person name="Yuan T.T."/>
            <person name="Jiang B.G."/>
            <person name="Yang W.F."/>
            <person name="Lam T.T."/>
            <person name="Chang Q.C."/>
            <person name="Ding S.J."/>
            <person name="Wang X.J."/>
            <person name="Zhu J.G."/>
            <person name="Ruan X.D."/>
            <person name="Zhao L."/>
            <person name="Wei J.T."/>
            <person name="Ye R.Z."/>
            <person name="Que T.C."/>
            <person name="Du C.H."/>
            <person name="Zhou Y.H."/>
            <person name="Cheng J.X."/>
            <person name="Dai P.F."/>
            <person name="Guo W.B."/>
            <person name="Han X.H."/>
            <person name="Huang E.J."/>
            <person name="Li L.F."/>
            <person name="Wei W."/>
            <person name="Gao Y.C."/>
            <person name="Liu J.Z."/>
            <person name="Shao H.Z."/>
            <person name="Wang X."/>
            <person name="Wang C.C."/>
            <person name="Yang T.C."/>
            <person name="Huo Q.B."/>
            <person name="Li W."/>
            <person name="Chen H.Y."/>
            <person name="Chen S.E."/>
            <person name="Zhou L.G."/>
            <person name="Ni X.B."/>
            <person name="Tian J.H."/>
            <person name="Sheng Y."/>
            <person name="Liu T."/>
            <person name="Pan Y.S."/>
            <person name="Xia L.Y."/>
            <person name="Li J."/>
            <person name="Zhao F."/>
            <person name="Cao W.C."/>
        </authorList>
    </citation>
    <scope>NUCLEOTIDE SEQUENCE [LARGE SCALE GENOMIC DNA]</scope>
    <source>
        <strain evidence="1">Iper-2018</strain>
    </source>
</reference>
<comment type="caution">
    <text evidence="1">The sequence shown here is derived from an EMBL/GenBank/DDBJ whole genome shotgun (WGS) entry which is preliminary data.</text>
</comment>
<evidence type="ECO:0000313" key="1">
    <source>
        <dbReference type="EMBL" id="KAG0443059.1"/>
    </source>
</evidence>
<dbReference type="EMBL" id="JABSTQ010003893">
    <property type="protein sequence ID" value="KAG0443059.1"/>
    <property type="molecule type" value="Genomic_DNA"/>
</dbReference>
<sequence>MVQMEDHLAKQRAVRHQNNLPFQLPDGTLSFKDFIGNCNNRITNPEAASTNRIQPPASSQPPPPLPPTTREYSHGARGQRRGGKFVGFEANSAEKELVLGARRATCARATLQARGSGVGWLPPESKGVFF</sequence>
<evidence type="ECO:0000313" key="2">
    <source>
        <dbReference type="Proteomes" id="UP000805193"/>
    </source>
</evidence>
<protein>
    <submittedName>
        <fullName evidence="1">Uncharacterized protein</fullName>
    </submittedName>
</protein>
<name>A0AC60QVS5_IXOPE</name>
<dbReference type="Proteomes" id="UP000805193">
    <property type="component" value="Unassembled WGS sequence"/>
</dbReference>
<organism evidence="1 2">
    <name type="scientific">Ixodes persulcatus</name>
    <name type="common">Taiga tick</name>
    <dbReference type="NCBI Taxonomy" id="34615"/>
    <lineage>
        <taxon>Eukaryota</taxon>
        <taxon>Metazoa</taxon>
        <taxon>Ecdysozoa</taxon>
        <taxon>Arthropoda</taxon>
        <taxon>Chelicerata</taxon>
        <taxon>Arachnida</taxon>
        <taxon>Acari</taxon>
        <taxon>Parasitiformes</taxon>
        <taxon>Ixodida</taxon>
        <taxon>Ixodoidea</taxon>
        <taxon>Ixodidae</taxon>
        <taxon>Ixodinae</taxon>
        <taxon>Ixodes</taxon>
    </lineage>
</organism>
<keyword evidence="2" id="KW-1185">Reference proteome</keyword>
<proteinExistence type="predicted"/>
<accession>A0AC60QVS5</accession>
<gene>
    <name evidence="1" type="ORF">HPB47_015334</name>
</gene>